<evidence type="ECO:0000256" key="3">
    <source>
        <dbReference type="SAM" id="MobiDB-lite"/>
    </source>
</evidence>
<keyword evidence="1" id="KW-0328">Glycosyltransferase</keyword>
<evidence type="ECO:0000313" key="6">
    <source>
        <dbReference type="EMBL" id="SCG14418.1"/>
    </source>
</evidence>
<dbReference type="Gene3D" id="3.90.550.10">
    <property type="entry name" value="Spore Coat Polysaccharide Biosynthesis Protein SpsA, Chain A"/>
    <property type="match status" value="1"/>
</dbReference>
<dbReference type="PANTHER" id="PTHR22916">
    <property type="entry name" value="GLYCOSYLTRANSFERASE"/>
    <property type="match status" value="1"/>
</dbReference>
<feature type="region of interest" description="Disordered" evidence="3">
    <location>
        <begin position="1"/>
        <end position="20"/>
    </location>
</feature>
<dbReference type="Pfam" id="PF00535">
    <property type="entry name" value="Glycos_transf_2"/>
    <property type="match status" value="1"/>
</dbReference>
<reference evidence="6 7" key="1">
    <citation type="submission" date="2016-06" db="EMBL/GenBank/DDBJ databases">
        <authorList>
            <person name="Kjaerup R.B."/>
            <person name="Dalgaard T.S."/>
            <person name="Juul-Madsen H.R."/>
        </authorList>
    </citation>
    <scope>NUCLEOTIDE SEQUENCE [LARGE SCALE GENOMIC DNA]</scope>
    <source>
        <strain evidence="6 7">DSM 43913</strain>
    </source>
</reference>
<feature type="domain" description="TarS/TarP linker" evidence="5">
    <location>
        <begin position="245"/>
        <end position="334"/>
    </location>
</feature>
<dbReference type="SUPFAM" id="SSF53448">
    <property type="entry name" value="Nucleotide-diphospho-sugar transferases"/>
    <property type="match status" value="1"/>
</dbReference>
<dbReference type="PANTHER" id="PTHR22916:SF51">
    <property type="entry name" value="GLYCOSYLTRANSFERASE EPSH-RELATED"/>
    <property type="match status" value="1"/>
</dbReference>
<accession>A0A1C5G3Y3</accession>
<dbReference type="CDD" id="cd00761">
    <property type="entry name" value="Glyco_tranf_GTA_type"/>
    <property type="match status" value="1"/>
</dbReference>
<evidence type="ECO:0000259" key="4">
    <source>
        <dbReference type="Pfam" id="PF00535"/>
    </source>
</evidence>
<sequence length="535" mass="58705">MSADPVAVDQGHRDGSPPPDVTVILPVYDTMPYLTGCLDSLLGQSIGLDRMRIVAVDDGSTDGSGRQLDRYARRYPGTVTVVHQPNSGGPAAPCNRALDLATGRYVFFVGADDRLGPEALERLVAAADRYGSDVVLGRVVGVNSRHVHQEVFARTAVDVGLADSALPLSLANTKLFRRELVERHRLRYPEDMPIGSDQPFTLEACHRAARVTVLADYDYYHAVRRLNARNITYLSRAEERLDCARRLVEFAVGLIPPGDERDAVLRRYFRFEVAALLDDDFLRLDAPTRRLLHAGVRELAGRHLTAAVRGRLPVETRLRIGVAEHGTPDDLVDVIREDAERGVPPTVVEGARRYAAYPGFRASHGRLPDDVFDVTDAVDWLARFEVTGIGWDRDADAGPALVLDLRTPLPDLGRLCPGPPRLTAGELAGDVRPATATGGTTLRARISVTEVLRASAVTGQRRAVHLTLPAPDGRPGSAPLRAPRRVRFPRPMVRRRGRRWYAVSPVTDGSGRLMISVVPLTPRRVLARLTARRPS</sequence>
<evidence type="ECO:0000256" key="2">
    <source>
        <dbReference type="ARBA" id="ARBA00022679"/>
    </source>
</evidence>
<dbReference type="Pfam" id="PF22181">
    <property type="entry name" value="TarS_linker"/>
    <property type="match status" value="1"/>
</dbReference>
<proteinExistence type="predicted"/>
<dbReference type="EMBL" id="LT607733">
    <property type="protein sequence ID" value="SCG14418.1"/>
    <property type="molecule type" value="Genomic_DNA"/>
</dbReference>
<gene>
    <name evidence="6" type="ORF">GA0070610_0621</name>
</gene>
<dbReference type="GO" id="GO:0016757">
    <property type="term" value="F:glycosyltransferase activity"/>
    <property type="evidence" value="ECO:0007669"/>
    <property type="project" value="UniProtKB-KW"/>
</dbReference>
<organism evidence="6 7">
    <name type="scientific">Micromonospora echinofusca</name>
    <dbReference type="NCBI Taxonomy" id="47858"/>
    <lineage>
        <taxon>Bacteria</taxon>
        <taxon>Bacillati</taxon>
        <taxon>Actinomycetota</taxon>
        <taxon>Actinomycetes</taxon>
        <taxon>Micromonosporales</taxon>
        <taxon>Micromonosporaceae</taxon>
        <taxon>Micromonospora</taxon>
    </lineage>
</organism>
<name>A0A1C5G3Y3_MICEH</name>
<evidence type="ECO:0000256" key="1">
    <source>
        <dbReference type="ARBA" id="ARBA00022676"/>
    </source>
</evidence>
<keyword evidence="2 6" id="KW-0808">Transferase</keyword>
<dbReference type="InterPro" id="IPR054028">
    <property type="entry name" value="TarS/TarP_linker"/>
</dbReference>
<dbReference type="InterPro" id="IPR001173">
    <property type="entry name" value="Glyco_trans_2-like"/>
</dbReference>
<protein>
    <submittedName>
        <fullName evidence="6">Glycosyltransferase involved in cell wall bisynthesis</fullName>
    </submittedName>
</protein>
<evidence type="ECO:0000259" key="5">
    <source>
        <dbReference type="Pfam" id="PF22181"/>
    </source>
</evidence>
<feature type="domain" description="Glycosyltransferase 2-like" evidence="4">
    <location>
        <begin position="22"/>
        <end position="144"/>
    </location>
</feature>
<keyword evidence="7" id="KW-1185">Reference proteome</keyword>
<dbReference type="InterPro" id="IPR029044">
    <property type="entry name" value="Nucleotide-diphossugar_trans"/>
</dbReference>
<dbReference type="AlphaFoldDB" id="A0A1C5G3Y3"/>
<evidence type="ECO:0000313" key="7">
    <source>
        <dbReference type="Proteomes" id="UP000198251"/>
    </source>
</evidence>
<dbReference type="Proteomes" id="UP000198251">
    <property type="component" value="Chromosome I"/>
</dbReference>